<dbReference type="GO" id="GO:0015418">
    <property type="term" value="F:ABC-type quaternary ammonium compound transporting activity"/>
    <property type="evidence" value="ECO:0007669"/>
    <property type="project" value="UniProtKB-EC"/>
</dbReference>
<dbReference type="Pfam" id="PF08402">
    <property type="entry name" value="TOBE_2"/>
    <property type="match status" value="1"/>
</dbReference>
<dbReference type="PANTHER" id="PTHR42781:SF4">
    <property type="entry name" value="SPERMIDINE_PUTRESCINE IMPORT ATP-BINDING PROTEIN POTA"/>
    <property type="match status" value="1"/>
</dbReference>
<protein>
    <recommendedName>
        <fullName evidence="9">ABC-type quaternary amine transporter</fullName>
        <ecNumber evidence="9">7.6.2.9</ecNumber>
    </recommendedName>
</protein>
<dbReference type="PROSITE" id="PS00211">
    <property type="entry name" value="ABC_TRANSPORTER_1"/>
    <property type="match status" value="1"/>
</dbReference>
<dbReference type="PANTHER" id="PTHR42781">
    <property type="entry name" value="SPERMIDINE/PUTRESCINE IMPORT ATP-BINDING PROTEIN POTA"/>
    <property type="match status" value="1"/>
</dbReference>
<keyword evidence="7" id="KW-0406">Ion transport</keyword>
<keyword evidence="12" id="KW-1185">Reference proteome</keyword>
<dbReference type="Proteomes" id="UP000622547">
    <property type="component" value="Unassembled WGS sequence"/>
</dbReference>
<keyword evidence="2" id="KW-1003">Cell membrane</keyword>
<dbReference type="InterPro" id="IPR003439">
    <property type="entry name" value="ABC_transporter-like_ATP-bd"/>
</dbReference>
<evidence type="ECO:0000313" key="11">
    <source>
        <dbReference type="EMBL" id="GII36082.1"/>
    </source>
</evidence>
<reference evidence="11 12" key="1">
    <citation type="submission" date="2021-01" db="EMBL/GenBank/DDBJ databases">
        <title>Whole genome shotgun sequence of Planotetraspora phitsanulokensis NBRC 104273.</title>
        <authorList>
            <person name="Komaki H."/>
            <person name="Tamura T."/>
        </authorList>
    </citation>
    <scope>NUCLEOTIDE SEQUENCE [LARGE SCALE GENOMIC DNA]</scope>
    <source>
        <strain evidence="11 12">NBRC 104273</strain>
    </source>
</reference>
<keyword evidence="8" id="KW-0472">Membrane</keyword>
<dbReference type="GO" id="GO:0015408">
    <property type="term" value="F:ABC-type ferric iron transporter activity"/>
    <property type="evidence" value="ECO:0007669"/>
    <property type="project" value="InterPro"/>
</dbReference>
<dbReference type="RefSeq" id="WP_204071783.1">
    <property type="nucleotide sequence ID" value="NZ_BOOP01000003.1"/>
</dbReference>
<dbReference type="GO" id="GO:0016887">
    <property type="term" value="F:ATP hydrolysis activity"/>
    <property type="evidence" value="ECO:0007669"/>
    <property type="project" value="InterPro"/>
</dbReference>
<dbReference type="InterPro" id="IPR008995">
    <property type="entry name" value="Mo/tungstate-bd_C_term_dom"/>
</dbReference>
<dbReference type="Pfam" id="PF00005">
    <property type="entry name" value="ABC_tran"/>
    <property type="match status" value="1"/>
</dbReference>
<evidence type="ECO:0000256" key="7">
    <source>
        <dbReference type="ARBA" id="ARBA00023065"/>
    </source>
</evidence>
<dbReference type="GO" id="GO:0005524">
    <property type="term" value="F:ATP binding"/>
    <property type="evidence" value="ECO:0007669"/>
    <property type="project" value="UniProtKB-KW"/>
</dbReference>
<dbReference type="SUPFAM" id="SSF50331">
    <property type="entry name" value="MOP-like"/>
    <property type="match status" value="1"/>
</dbReference>
<dbReference type="FunFam" id="3.40.50.300:FF:000425">
    <property type="entry name" value="Probable ABC transporter, ATP-binding subunit"/>
    <property type="match status" value="1"/>
</dbReference>
<keyword evidence="4" id="KW-0547">Nucleotide-binding</keyword>
<evidence type="ECO:0000256" key="9">
    <source>
        <dbReference type="ARBA" id="ARBA00066388"/>
    </source>
</evidence>
<evidence type="ECO:0000256" key="3">
    <source>
        <dbReference type="ARBA" id="ARBA00022496"/>
    </source>
</evidence>
<proteinExistence type="predicted"/>
<gene>
    <name evidence="11" type="primary">fbpC</name>
    <name evidence="11" type="ORF">Pph01_10850</name>
</gene>
<dbReference type="PROSITE" id="PS50893">
    <property type="entry name" value="ABC_TRANSPORTER_2"/>
    <property type="match status" value="1"/>
</dbReference>
<evidence type="ECO:0000256" key="6">
    <source>
        <dbReference type="ARBA" id="ARBA00023004"/>
    </source>
</evidence>
<dbReference type="InterPro" id="IPR003593">
    <property type="entry name" value="AAA+_ATPase"/>
</dbReference>
<dbReference type="InterPro" id="IPR013611">
    <property type="entry name" value="Transp-assoc_OB_typ2"/>
</dbReference>
<keyword evidence="6" id="KW-0408">Iron</keyword>
<dbReference type="InterPro" id="IPR050093">
    <property type="entry name" value="ABC_SmlMolc_Importer"/>
</dbReference>
<dbReference type="EC" id="7.6.2.9" evidence="9"/>
<dbReference type="GO" id="GO:0043190">
    <property type="term" value="C:ATP-binding cassette (ABC) transporter complex"/>
    <property type="evidence" value="ECO:0007669"/>
    <property type="project" value="InterPro"/>
</dbReference>
<name>A0A8J3XCG2_9ACTN</name>
<dbReference type="InterPro" id="IPR015853">
    <property type="entry name" value="ABC_transpr_FbpC"/>
</dbReference>
<dbReference type="Gene3D" id="3.40.50.300">
    <property type="entry name" value="P-loop containing nucleotide triphosphate hydrolases"/>
    <property type="match status" value="1"/>
</dbReference>
<dbReference type="CDD" id="cd03259">
    <property type="entry name" value="ABC_Carb_Solutes_like"/>
    <property type="match status" value="1"/>
</dbReference>
<dbReference type="InterPro" id="IPR017871">
    <property type="entry name" value="ABC_transporter-like_CS"/>
</dbReference>
<dbReference type="InterPro" id="IPR027417">
    <property type="entry name" value="P-loop_NTPase"/>
</dbReference>
<evidence type="ECO:0000256" key="2">
    <source>
        <dbReference type="ARBA" id="ARBA00022475"/>
    </source>
</evidence>
<dbReference type="SUPFAM" id="SSF52540">
    <property type="entry name" value="P-loop containing nucleoside triphosphate hydrolases"/>
    <property type="match status" value="1"/>
</dbReference>
<evidence type="ECO:0000256" key="5">
    <source>
        <dbReference type="ARBA" id="ARBA00022840"/>
    </source>
</evidence>
<evidence type="ECO:0000256" key="4">
    <source>
        <dbReference type="ARBA" id="ARBA00022741"/>
    </source>
</evidence>
<evidence type="ECO:0000259" key="10">
    <source>
        <dbReference type="PROSITE" id="PS50893"/>
    </source>
</evidence>
<keyword evidence="5 11" id="KW-0067">ATP-binding</keyword>
<keyword evidence="3" id="KW-0410">Iron transport</keyword>
<evidence type="ECO:0000256" key="1">
    <source>
        <dbReference type="ARBA" id="ARBA00022448"/>
    </source>
</evidence>
<evidence type="ECO:0000313" key="12">
    <source>
        <dbReference type="Proteomes" id="UP000622547"/>
    </source>
</evidence>
<dbReference type="EMBL" id="BOOP01000003">
    <property type="protein sequence ID" value="GII36082.1"/>
    <property type="molecule type" value="Genomic_DNA"/>
</dbReference>
<evidence type="ECO:0000256" key="8">
    <source>
        <dbReference type="ARBA" id="ARBA00023136"/>
    </source>
</evidence>
<sequence length="348" mass="36765">MSGGMKVTGLAKSYGTAKVLDGLDLTAPAGQLTALIGRSGSGKTTLLRLIAGFDRPDAGTVMIADRPMADVPPERRRIGYVPQEGSLFPHLTVAGNVTFGLPRRARRDRHVVADMLELVALDHRYARRYPHQLSGGEQQRVALARALATRPDLVLLDEPFSALDAELRADTRRAVTAALAATAATTVLVTHDQAEALSLAAQVAVLRDGVIVQAGSPEAVYRRPADDVVAAFVGELTMIPAQLTGDTAETPIGPIALPHPAYGDGAVLVRPEQVMITDPENGFARAKAVTIDFRGHDGLVELLVDAERGHLTLTARTAGQLLPAPGQRVGLHLTGTALASTPGKPRRK</sequence>
<comment type="caution">
    <text evidence="11">The sequence shown here is derived from an EMBL/GenBank/DDBJ whole genome shotgun (WGS) entry which is preliminary data.</text>
</comment>
<keyword evidence="1" id="KW-0813">Transport</keyword>
<feature type="domain" description="ABC transporter" evidence="10">
    <location>
        <begin position="5"/>
        <end position="233"/>
    </location>
</feature>
<dbReference type="SMART" id="SM00382">
    <property type="entry name" value="AAA"/>
    <property type="match status" value="1"/>
</dbReference>
<dbReference type="AlphaFoldDB" id="A0A8J3XCG2"/>
<accession>A0A8J3XCG2</accession>
<organism evidence="11 12">
    <name type="scientific">Planotetraspora phitsanulokensis</name>
    <dbReference type="NCBI Taxonomy" id="575192"/>
    <lineage>
        <taxon>Bacteria</taxon>
        <taxon>Bacillati</taxon>
        <taxon>Actinomycetota</taxon>
        <taxon>Actinomycetes</taxon>
        <taxon>Streptosporangiales</taxon>
        <taxon>Streptosporangiaceae</taxon>
        <taxon>Planotetraspora</taxon>
    </lineage>
</organism>